<dbReference type="Gene3D" id="3.40.630.30">
    <property type="match status" value="1"/>
</dbReference>
<feature type="domain" description="N-acetyltransferase" evidence="3">
    <location>
        <begin position="4"/>
        <end position="168"/>
    </location>
</feature>
<keyword evidence="1" id="KW-0808">Transferase</keyword>
<evidence type="ECO:0000256" key="2">
    <source>
        <dbReference type="ARBA" id="ARBA00023315"/>
    </source>
</evidence>
<dbReference type="InterPro" id="IPR000182">
    <property type="entry name" value="GNAT_dom"/>
</dbReference>
<dbReference type="InterPro" id="IPR016181">
    <property type="entry name" value="Acyl_CoA_acyltransferase"/>
</dbReference>
<dbReference type="PANTHER" id="PTHR43877:SF2">
    <property type="entry name" value="AMINOALKYLPHOSPHONATE N-ACETYLTRANSFERASE-RELATED"/>
    <property type="match status" value="1"/>
</dbReference>
<dbReference type="PROSITE" id="PS51186">
    <property type="entry name" value="GNAT"/>
    <property type="match status" value="1"/>
</dbReference>
<keyword evidence="2" id="KW-0012">Acyltransferase</keyword>
<reference evidence="4 5" key="1">
    <citation type="submission" date="2023-01" db="EMBL/GenBank/DDBJ databases">
        <title>Novel diversity within Roseofilum (Cyanobacteria; Desertifilaceae) from marine benthic mats with descriptions of four novel species.</title>
        <authorList>
            <person name="Wang Y."/>
            <person name="Berthold D.E."/>
            <person name="Hu J."/>
            <person name="Lefler F.W."/>
            <person name="Laughinghouse H.D. IV."/>
        </authorList>
    </citation>
    <scope>NUCLEOTIDE SEQUENCE [LARGE SCALE GENOMIC DNA]</scope>
    <source>
        <strain evidence="4 5">BLCC-M154</strain>
    </source>
</reference>
<proteinExistence type="predicted"/>
<dbReference type="EMBL" id="JAQOSP010000057">
    <property type="protein sequence ID" value="MDJ1169388.1"/>
    <property type="molecule type" value="Genomic_DNA"/>
</dbReference>
<gene>
    <name evidence="4" type="ORF">PMG71_08120</name>
</gene>
<dbReference type="PANTHER" id="PTHR43877">
    <property type="entry name" value="AMINOALKYLPHOSPHONATE N-ACETYLTRANSFERASE-RELATED-RELATED"/>
    <property type="match status" value="1"/>
</dbReference>
<dbReference type="SUPFAM" id="SSF55729">
    <property type="entry name" value="Acyl-CoA N-acyltransferases (Nat)"/>
    <property type="match status" value="1"/>
</dbReference>
<dbReference type="RefSeq" id="WP_283753147.1">
    <property type="nucleotide sequence ID" value="NZ_JAQOSP010000057.1"/>
</dbReference>
<dbReference type="CDD" id="cd04301">
    <property type="entry name" value="NAT_SF"/>
    <property type="match status" value="1"/>
</dbReference>
<accession>A0ABT7ATK6</accession>
<organism evidence="4 5">
    <name type="scientific">Roseofilum acuticapitatum BLCC-M154</name>
    <dbReference type="NCBI Taxonomy" id="3022444"/>
    <lineage>
        <taxon>Bacteria</taxon>
        <taxon>Bacillati</taxon>
        <taxon>Cyanobacteriota</taxon>
        <taxon>Cyanophyceae</taxon>
        <taxon>Desertifilales</taxon>
        <taxon>Desertifilaceae</taxon>
        <taxon>Roseofilum</taxon>
        <taxon>Roseofilum acuticapitatum</taxon>
    </lineage>
</organism>
<protein>
    <submittedName>
        <fullName evidence="4">GNAT family N-acetyltransferase</fullName>
    </submittedName>
</protein>
<name>A0ABT7ATK6_9CYAN</name>
<evidence type="ECO:0000256" key="1">
    <source>
        <dbReference type="ARBA" id="ARBA00022679"/>
    </source>
</evidence>
<sequence length="177" mass="20503">MNSISIRQAEEQDLSLLDRAFQSAFKRTHRDDIIDQQAQILSFYVAWLDSTPVGHGFVRWISPRHSTVRATFPHCPEIYRLEVLEEFRGRSIGTQIISHCEGEAISRGFNTIGLGVSLNNPKASKLYHRLGYKQLTVIEYLDEYKRQRNDGTIEQVRDPLIWLTKFLDVSDRSTINH</sequence>
<comment type="caution">
    <text evidence="4">The sequence shown here is derived from an EMBL/GenBank/DDBJ whole genome shotgun (WGS) entry which is preliminary data.</text>
</comment>
<evidence type="ECO:0000313" key="5">
    <source>
        <dbReference type="Proteomes" id="UP001235303"/>
    </source>
</evidence>
<dbReference type="InterPro" id="IPR050832">
    <property type="entry name" value="Bact_Acetyltransf"/>
</dbReference>
<evidence type="ECO:0000313" key="4">
    <source>
        <dbReference type="EMBL" id="MDJ1169388.1"/>
    </source>
</evidence>
<evidence type="ECO:0000259" key="3">
    <source>
        <dbReference type="PROSITE" id="PS51186"/>
    </source>
</evidence>
<dbReference type="Proteomes" id="UP001235303">
    <property type="component" value="Unassembled WGS sequence"/>
</dbReference>
<keyword evidence="5" id="KW-1185">Reference proteome</keyword>
<dbReference type="Pfam" id="PF00583">
    <property type="entry name" value="Acetyltransf_1"/>
    <property type="match status" value="1"/>
</dbReference>